<dbReference type="Proteomes" id="UP001169217">
    <property type="component" value="Unassembled WGS sequence"/>
</dbReference>
<organism evidence="11 12">
    <name type="scientific">Colletotrichum limetticola</name>
    <dbReference type="NCBI Taxonomy" id="1209924"/>
    <lineage>
        <taxon>Eukaryota</taxon>
        <taxon>Fungi</taxon>
        <taxon>Dikarya</taxon>
        <taxon>Ascomycota</taxon>
        <taxon>Pezizomycotina</taxon>
        <taxon>Sordariomycetes</taxon>
        <taxon>Hypocreomycetidae</taxon>
        <taxon>Glomerellales</taxon>
        <taxon>Glomerellaceae</taxon>
        <taxon>Colletotrichum</taxon>
        <taxon>Colletotrichum acutatum species complex</taxon>
    </lineage>
</organism>
<feature type="transmembrane region" description="Helical" evidence="9">
    <location>
        <begin position="360"/>
        <end position="384"/>
    </location>
</feature>
<comment type="subcellular location">
    <subcellularLocation>
        <location evidence="1">Membrane</location>
        <topology evidence="1">Multi-pass membrane protein</topology>
    </subcellularLocation>
</comment>
<dbReference type="SMART" id="SM00906">
    <property type="entry name" value="Fungal_trans"/>
    <property type="match status" value="1"/>
</dbReference>
<dbReference type="CDD" id="cd12148">
    <property type="entry name" value="fungal_TF_MHR"/>
    <property type="match status" value="1"/>
</dbReference>
<dbReference type="InterPro" id="IPR001248">
    <property type="entry name" value="Pur-cyt_permease"/>
</dbReference>
<feature type="transmembrane region" description="Helical" evidence="9">
    <location>
        <begin position="65"/>
        <end position="88"/>
    </location>
</feature>
<feature type="transmembrane region" description="Helical" evidence="9">
    <location>
        <begin position="100"/>
        <end position="120"/>
    </location>
</feature>
<dbReference type="EMBL" id="JARUPT010000425">
    <property type="protein sequence ID" value="KAK0371680.1"/>
    <property type="molecule type" value="Genomic_DNA"/>
</dbReference>
<dbReference type="CDD" id="cd00067">
    <property type="entry name" value="GAL4"/>
    <property type="match status" value="1"/>
</dbReference>
<dbReference type="SUPFAM" id="SSF57701">
    <property type="entry name" value="Zn2/Cys6 DNA-binding domain"/>
    <property type="match status" value="1"/>
</dbReference>
<feature type="transmembrane region" description="Helical" evidence="9">
    <location>
        <begin position="33"/>
        <end position="53"/>
    </location>
</feature>
<gene>
    <name evidence="11" type="ORF">CLIM01_10960</name>
</gene>
<evidence type="ECO:0000256" key="8">
    <source>
        <dbReference type="SAM" id="MobiDB-lite"/>
    </source>
</evidence>
<dbReference type="InterPro" id="IPR045225">
    <property type="entry name" value="Uracil/uridine/allantoin_perm"/>
</dbReference>
<evidence type="ECO:0000256" key="5">
    <source>
        <dbReference type="ARBA" id="ARBA00022989"/>
    </source>
</evidence>
<feature type="transmembrane region" description="Helical" evidence="9">
    <location>
        <begin position="450"/>
        <end position="468"/>
    </location>
</feature>
<dbReference type="PANTHER" id="PTHR30618">
    <property type="entry name" value="NCS1 FAMILY PURINE/PYRIMIDINE TRANSPORTER"/>
    <property type="match status" value="1"/>
</dbReference>
<feature type="domain" description="Zn(2)-C6 fungal-type" evidence="10">
    <location>
        <begin position="552"/>
        <end position="581"/>
    </location>
</feature>
<protein>
    <submittedName>
        <fullName evidence="11">Thiamine transporter</fullName>
    </submittedName>
</protein>
<sequence>MGLQAAFQRVELPYVSRWINDDIRPIETQRRTWGFLTFHNFWLLVNCNITTYLTGSALIPLGLAWWQAFICIILGNLIATAVVIINSLPGSYYHIGFPVFSRAVWGMWGSQFVIWNRIFLSLADTGMTTAQFVSYIIFSVISLPVIWIRPHRLEKFFHFACSITLVFFIVLLIWALATMGSSGFGDTITSGSALPNTGGPDSVAWLMIYGIVSTIGSIAAGILNQNDYSRFATQPKHAIVGQAISFPFYSIFSSLIGILVTAATQERFGGEAIWNPPTLFAQLLAQDETAGTRAACFFAGLCLVISQIGVNVPGNALAGGFDLAATFPKYLNIRRGAYITAIFSVVVNPWRLVNTATIFLTVLSSYSVFLAPMTGLMISSYLIVNKSKVNVDHLYRGDSGSIYWFSYGFNWRAPVAWLVGVVPCMPGFIAAVDTSATVSEGATELYSMSYIYGLLSSGLVYAFLHWLFPARSLNAFVKDAPSARELQGMQQSKWDVTLAETPELLEVLSGPGAKTANSATPFKEDRSSQRRRFKVPSEFGQARQSRSRKNRPCDACRKRKTACVITSTPPCLFCKGRGIECKSSASDSVASRSALSASLFASAPAPQDAAQDGSSSNSESPRMASNNIRPSARSDSIEVIPAPYLQTLEDNENRTAHSMGPAAEQDTHFLASFRSDVLSGPNQIDAEFIQVHEGSGYPWDPPVHFCLLQDEFTAHDNEAREEASRAIEEMVEPHGPTFVRLYFRHIHPVLPVLSKVRFLNQYSADKTKLPASLRGAVYALASVFWKSEPSLQGSLHFQQHELADLATGSLQRELDSPNLAKLQASLLLLHMTPNRTDSIAHPKTWTSTAQAVAAAQMIGLHQDAEKWNLPSWEKRLRRKLWWATYMTDVWSAVCHGNPPHIYPASFNTSLVNMEDLRSDESVPEDLRSLVYSCNVGFDIASGARFLELAKISQTLREAMDCSFQIPRLAPPDSQKMEMENRGRLVSLQGELHNWATILPQCLTMPHLENAIGIISNNAPLHLAYYAHLALLYRALMNPATKVAKAIPLSSLRLWFGTALSDFASFTDFMSELTPMDLRGFWGCHARSQLILCGNFIIYLFVLATEPGDITSAFKLLESFHDTLQRLKRQVDSISELLLLPVSLRIDSFFTQAADRLRGGPVADSTTTAISTPGAAPIPLMNNP</sequence>
<dbReference type="PROSITE" id="PS00463">
    <property type="entry name" value="ZN2_CY6_FUNGAL_1"/>
    <property type="match status" value="1"/>
</dbReference>
<keyword evidence="5 9" id="KW-1133">Transmembrane helix</keyword>
<feature type="transmembrane region" description="Helical" evidence="9">
    <location>
        <begin position="336"/>
        <end position="353"/>
    </location>
</feature>
<feature type="region of interest" description="Disordered" evidence="8">
    <location>
        <begin position="603"/>
        <end position="636"/>
    </location>
</feature>
<comment type="caution">
    <text evidence="11">The sequence shown here is derived from an EMBL/GenBank/DDBJ whole genome shotgun (WGS) entry which is preliminary data.</text>
</comment>
<name>A0ABQ9PI12_9PEZI</name>
<keyword evidence="3 9" id="KW-0812">Transmembrane</keyword>
<dbReference type="InterPro" id="IPR036864">
    <property type="entry name" value="Zn2-C6_fun-type_DNA-bd_sf"/>
</dbReference>
<evidence type="ECO:0000256" key="2">
    <source>
        <dbReference type="ARBA" id="ARBA00008974"/>
    </source>
</evidence>
<evidence type="ECO:0000259" key="10">
    <source>
        <dbReference type="PROSITE" id="PS50048"/>
    </source>
</evidence>
<accession>A0ABQ9PI12</accession>
<evidence type="ECO:0000256" key="9">
    <source>
        <dbReference type="SAM" id="Phobius"/>
    </source>
</evidence>
<evidence type="ECO:0000256" key="4">
    <source>
        <dbReference type="ARBA" id="ARBA00022723"/>
    </source>
</evidence>
<dbReference type="Pfam" id="PF04082">
    <property type="entry name" value="Fungal_trans"/>
    <property type="match status" value="1"/>
</dbReference>
<keyword evidence="4" id="KW-0479">Metal-binding</keyword>
<feature type="compositionally biased region" description="Low complexity" evidence="8">
    <location>
        <begin position="603"/>
        <end position="614"/>
    </location>
</feature>
<feature type="transmembrane region" description="Helical" evidence="9">
    <location>
        <begin position="415"/>
        <end position="438"/>
    </location>
</feature>
<dbReference type="InterPro" id="IPR007219">
    <property type="entry name" value="XnlR_reg_dom"/>
</dbReference>
<evidence type="ECO:0000256" key="3">
    <source>
        <dbReference type="ARBA" id="ARBA00022692"/>
    </source>
</evidence>
<comment type="similarity">
    <text evidence="2">Belongs to the purine-cytosine permease (2.A.39) family.</text>
</comment>
<evidence type="ECO:0000256" key="7">
    <source>
        <dbReference type="ARBA" id="ARBA00023242"/>
    </source>
</evidence>
<dbReference type="PANTHER" id="PTHR30618:SF4">
    <property type="entry name" value="ALLANTOIN PERMEASE"/>
    <property type="match status" value="1"/>
</dbReference>
<evidence type="ECO:0000256" key="6">
    <source>
        <dbReference type="ARBA" id="ARBA00023136"/>
    </source>
</evidence>
<reference evidence="11" key="1">
    <citation type="submission" date="2023-04" db="EMBL/GenBank/DDBJ databases">
        <title>Colletotrichum limetticola genome sequence.</title>
        <authorList>
            <person name="Baroncelli R."/>
        </authorList>
    </citation>
    <scope>NUCLEOTIDE SEQUENCE</scope>
    <source>
        <strain evidence="11">KLA-Anderson</strain>
    </source>
</reference>
<evidence type="ECO:0000256" key="1">
    <source>
        <dbReference type="ARBA" id="ARBA00004141"/>
    </source>
</evidence>
<keyword evidence="12" id="KW-1185">Reference proteome</keyword>
<evidence type="ECO:0000313" key="11">
    <source>
        <dbReference type="EMBL" id="KAK0371680.1"/>
    </source>
</evidence>
<feature type="transmembrane region" description="Helical" evidence="9">
    <location>
        <begin position="132"/>
        <end position="149"/>
    </location>
</feature>
<proteinExistence type="inferred from homology"/>
<evidence type="ECO:0000313" key="12">
    <source>
        <dbReference type="Proteomes" id="UP001169217"/>
    </source>
</evidence>
<dbReference type="CDD" id="cd11482">
    <property type="entry name" value="SLC-NCS1sbd_NRT1-like"/>
    <property type="match status" value="1"/>
</dbReference>
<feature type="transmembrane region" description="Helical" evidence="9">
    <location>
        <begin position="203"/>
        <end position="223"/>
    </location>
</feature>
<feature type="transmembrane region" description="Helical" evidence="9">
    <location>
        <begin position="156"/>
        <end position="177"/>
    </location>
</feature>
<dbReference type="PROSITE" id="PS50048">
    <property type="entry name" value="ZN2_CY6_FUNGAL_2"/>
    <property type="match status" value="1"/>
</dbReference>
<keyword evidence="6 9" id="KW-0472">Membrane</keyword>
<feature type="region of interest" description="Disordered" evidence="8">
    <location>
        <begin position="510"/>
        <end position="552"/>
    </location>
</feature>
<dbReference type="InterPro" id="IPR001138">
    <property type="entry name" value="Zn2Cys6_DnaBD"/>
</dbReference>
<feature type="compositionally biased region" description="Polar residues" evidence="8">
    <location>
        <begin position="615"/>
        <end position="629"/>
    </location>
</feature>
<keyword evidence="7" id="KW-0539">Nucleus</keyword>
<dbReference type="Pfam" id="PF02133">
    <property type="entry name" value="Transp_cyt_pur"/>
    <property type="match status" value="2"/>
</dbReference>
<feature type="region of interest" description="Disordered" evidence="8">
    <location>
        <begin position="1159"/>
        <end position="1183"/>
    </location>
</feature>
<feature type="transmembrane region" description="Helical" evidence="9">
    <location>
        <begin position="244"/>
        <end position="264"/>
    </location>
</feature>
<dbReference type="Gene3D" id="1.10.4160.10">
    <property type="entry name" value="Hydantoin permease"/>
    <property type="match status" value="1"/>
</dbReference>